<name>A0AA37M323_9HYPH</name>
<sequence>MNARRIRLPILCLSTMCFLGLAAAEPATADSANPEPWKVEKTLIGKDDDTSTDVSGIACTESQGFPRRCLVIDDELQAAQIVIVEDGRLRAGQAIPLIDDTRKGKPIEFDGEGVAYADGTFLIIGSHGHPRDKNNKLDPTKDKDRDKIKASMTANSRIALVRLTAHQIDQDGNLKDKVAVPKAKLFTGLPDILAAEPLLKPFLNQRLDQNGVTIEGIAALDDTLFVGLRGPSLGGNRAAILSMPVRDILENRTPKARLHLVPLGPGQGVRDLAASPSGLLVLAGPTADVDGPYSIYRVTGEAAEFLGEVPPRVEDGERVKPEALLFLDQTANSQRVLVLSDGATEGAPRPLTIRR</sequence>
<evidence type="ECO:0000256" key="2">
    <source>
        <dbReference type="SAM" id="SignalP"/>
    </source>
</evidence>
<gene>
    <name evidence="4" type="ORF">MPEAHAMD_0385</name>
</gene>
<evidence type="ECO:0000256" key="1">
    <source>
        <dbReference type="SAM" id="MobiDB-lite"/>
    </source>
</evidence>
<keyword evidence="2" id="KW-0732">Signal</keyword>
<proteinExistence type="predicted"/>
<feature type="region of interest" description="Disordered" evidence="1">
    <location>
        <begin position="127"/>
        <end position="146"/>
    </location>
</feature>
<feature type="domain" description="DUF3616" evidence="3">
    <location>
        <begin position="103"/>
        <end position="341"/>
    </location>
</feature>
<dbReference type="AlphaFoldDB" id="A0AA37M323"/>
<accession>A0AA37M323</accession>
<dbReference type="InterPro" id="IPR022060">
    <property type="entry name" value="DUF3616"/>
</dbReference>
<keyword evidence="5" id="KW-1185">Reference proteome</keyword>
<reference evidence="4" key="2">
    <citation type="submission" date="2021-08" db="EMBL/GenBank/DDBJ databases">
        <authorList>
            <person name="Tani A."/>
            <person name="Ola A."/>
            <person name="Ogura Y."/>
            <person name="Katsura K."/>
            <person name="Hayashi T."/>
        </authorList>
    </citation>
    <scope>NUCLEOTIDE SEQUENCE</scope>
    <source>
        <strain evidence="4">JCM 32048</strain>
    </source>
</reference>
<evidence type="ECO:0000313" key="5">
    <source>
        <dbReference type="Proteomes" id="UP001055286"/>
    </source>
</evidence>
<evidence type="ECO:0000259" key="3">
    <source>
        <dbReference type="Pfam" id="PF12275"/>
    </source>
</evidence>
<dbReference type="Proteomes" id="UP001055286">
    <property type="component" value="Unassembled WGS sequence"/>
</dbReference>
<feature type="compositionally biased region" description="Basic and acidic residues" evidence="1">
    <location>
        <begin position="129"/>
        <end position="146"/>
    </location>
</feature>
<protein>
    <recommendedName>
        <fullName evidence="3">DUF3616 domain-containing protein</fullName>
    </recommendedName>
</protein>
<organism evidence="4 5">
    <name type="scientific">Methylobacterium frigidaeris</name>
    <dbReference type="NCBI Taxonomy" id="2038277"/>
    <lineage>
        <taxon>Bacteria</taxon>
        <taxon>Pseudomonadati</taxon>
        <taxon>Pseudomonadota</taxon>
        <taxon>Alphaproteobacteria</taxon>
        <taxon>Hyphomicrobiales</taxon>
        <taxon>Methylobacteriaceae</taxon>
        <taxon>Methylobacterium</taxon>
    </lineage>
</organism>
<reference evidence="4" key="1">
    <citation type="journal article" date="2016" name="Front. Microbiol.">
        <title>Genome Sequence of the Piezophilic, Mesophilic Sulfate-Reducing Bacterium Desulfovibrio indicus J2T.</title>
        <authorList>
            <person name="Cao J."/>
            <person name="Maignien L."/>
            <person name="Shao Z."/>
            <person name="Alain K."/>
            <person name="Jebbar M."/>
        </authorList>
    </citation>
    <scope>NUCLEOTIDE SEQUENCE</scope>
    <source>
        <strain evidence="4">JCM 32048</strain>
    </source>
</reference>
<dbReference type="EMBL" id="BPQJ01000002">
    <property type="protein sequence ID" value="GJD60249.1"/>
    <property type="molecule type" value="Genomic_DNA"/>
</dbReference>
<feature type="chain" id="PRO_5041223998" description="DUF3616 domain-containing protein" evidence="2">
    <location>
        <begin position="30"/>
        <end position="355"/>
    </location>
</feature>
<comment type="caution">
    <text evidence="4">The sequence shown here is derived from an EMBL/GenBank/DDBJ whole genome shotgun (WGS) entry which is preliminary data.</text>
</comment>
<dbReference type="Pfam" id="PF12275">
    <property type="entry name" value="DUF3616"/>
    <property type="match status" value="1"/>
</dbReference>
<feature type="signal peptide" evidence="2">
    <location>
        <begin position="1"/>
        <end position="29"/>
    </location>
</feature>
<evidence type="ECO:0000313" key="4">
    <source>
        <dbReference type="EMBL" id="GJD60249.1"/>
    </source>
</evidence>